<evidence type="ECO:0000313" key="3">
    <source>
        <dbReference type="EMBL" id="CAJ1390820.1"/>
    </source>
</evidence>
<organism evidence="3 4">
    <name type="scientific">Effrenium voratum</name>
    <dbReference type="NCBI Taxonomy" id="2562239"/>
    <lineage>
        <taxon>Eukaryota</taxon>
        <taxon>Sar</taxon>
        <taxon>Alveolata</taxon>
        <taxon>Dinophyceae</taxon>
        <taxon>Suessiales</taxon>
        <taxon>Symbiodiniaceae</taxon>
        <taxon>Effrenium</taxon>
    </lineage>
</organism>
<keyword evidence="4" id="KW-1185">Reference proteome</keyword>
<accession>A0AA36INI1</accession>
<dbReference type="AlphaFoldDB" id="A0AA36INI1"/>
<gene>
    <name evidence="3" type="ORF">EVOR1521_LOCUS16134</name>
</gene>
<keyword evidence="2" id="KW-0812">Transmembrane</keyword>
<feature type="compositionally biased region" description="Low complexity" evidence="1">
    <location>
        <begin position="531"/>
        <end position="546"/>
    </location>
</feature>
<evidence type="ECO:0000256" key="2">
    <source>
        <dbReference type="SAM" id="Phobius"/>
    </source>
</evidence>
<feature type="compositionally biased region" description="Acidic residues" evidence="1">
    <location>
        <begin position="521"/>
        <end position="530"/>
    </location>
</feature>
<name>A0AA36INI1_9DINO</name>
<feature type="region of interest" description="Disordered" evidence="1">
    <location>
        <begin position="514"/>
        <end position="553"/>
    </location>
</feature>
<feature type="transmembrane region" description="Helical" evidence="2">
    <location>
        <begin position="213"/>
        <end position="234"/>
    </location>
</feature>
<feature type="transmembrane region" description="Helical" evidence="2">
    <location>
        <begin position="144"/>
        <end position="164"/>
    </location>
</feature>
<keyword evidence="2" id="KW-1133">Transmembrane helix</keyword>
<comment type="caution">
    <text evidence="3">The sequence shown here is derived from an EMBL/GenBank/DDBJ whole genome shotgun (WGS) entry which is preliminary data.</text>
</comment>
<feature type="transmembrane region" description="Helical" evidence="2">
    <location>
        <begin position="246"/>
        <end position="267"/>
    </location>
</feature>
<feature type="transmembrane region" description="Helical" evidence="2">
    <location>
        <begin position="419"/>
        <end position="440"/>
    </location>
</feature>
<dbReference type="Proteomes" id="UP001178507">
    <property type="component" value="Unassembled WGS sequence"/>
</dbReference>
<sequence length="553" mass="61144">MYQVNQHFVKPCTLRAGGMSYALMKHPDGLECEVFISHAWAEGVFELSSSVAGAWVPGMHNLYCCLLANPQNLDIGELLGCRPSLSPFAAALGSASHIIVAPNRAVSVYSRLWCVYEAYLAANQEKVFLIPSRQKASRCFRYHFWWIFLPVLCGFAIACCLWKMPLAKQQSFKRHLLTVLTVLTILNLMNLLLAGLWPRHCPKPAALWVLDSFMLFTYTLVASGYFLILPPYLTDDLVGEYWSRRALIVFFRVFLIAALAFLSMGIVGHNITNSLDRAALRALEQGLNFDSVRFATCSNPKDAAAIWGEISDSVSDVDAAIHILVRAGAYTRGLRQQFDAGVDIQGAGFTDFCIRTVHASALWLVATVAMAERGYFWAEHVDIPKWLWVVPVVVCGAASCAIPPTLFRIVRRAPEHGVFACQVMSTCGILTILAPTFWVVEWSKPATLQHLVGATPLATQWKPPTPLALFLAVYPLIMATCCLLLVWLGPTLLWSGLVQTRKSTCDACISFSRGKSKSAESDFDSDEESDSSFSSHKSSEMSPHASCLLSDWV</sequence>
<feature type="transmembrane region" description="Helical" evidence="2">
    <location>
        <begin position="467"/>
        <end position="494"/>
    </location>
</feature>
<protein>
    <submittedName>
        <fullName evidence="3">Uncharacterized protein</fullName>
    </submittedName>
</protein>
<evidence type="ECO:0000256" key="1">
    <source>
        <dbReference type="SAM" id="MobiDB-lite"/>
    </source>
</evidence>
<keyword evidence="2" id="KW-0472">Membrane</keyword>
<dbReference type="EMBL" id="CAUJNA010002148">
    <property type="protein sequence ID" value="CAJ1390820.1"/>
    <property type="molecule type" value="Genomic_DNA"/>
</dbReference>
<evidence type="ECO:0000313" key="4">
    <source>
        <dbReference type="Proteomes" id="UP001178507"/>
    </source>
</evidence>
<proteinExistence type="predicted"/>
<feature type="transmembrane region" description="Helical" evidence="2">
    <location>
        <begin position="176"/>
        <end position="197"/>
    </location>
</feature>
<feature type="transmembrane region" description="Helical" evidence="2">
    <location>
        <begin position="386"/>
        <end position="407"/>
    </location>
</feature>
<reference evidence="3" key="1">
    <citation type="submission" date="2023-08" db="EMBL/GenBank/DDBJ databases">
        <authorList>
            <person name="Chen Y."/>
            <person name="Shah S."/>
            <person name="Dougan E. K."/>
            <person name="Thang M."/>
            <person name="Chan C."/>
        </authorList>
    </citation>
    <scope>NUCLEOTIDE SEQUENCE</scope>
</reference>